<feature type="modified residue" description="Phosphoserine" evidence="9">
    <location>
        <position position="103"/>
    </location>
</feature>
<dbReference type="EMBL" id="AP022822">
    <property type="protein sequence ID" value="BCA85820.1"/>
    <property type="molecule type" value="Genomic_DNA"/>
</dbReference>
<sequence length="450" mass="48188">MGKYFGTDGVRGVANVELTPELAFKLGRCGGYVLSQHEDSEHRPKVLVGRDTRMSGQLLENALVAGLLSVGIEVFTLGVISTPGVAYLTRVQKASAGVMISASHNPAEDNGIKFFGSDGFKLVDDQEAEIEALLDAPQDTLPRPSAEGLGTVEEFPEGLLKYSQFLEQTISGDLSGLTVCIDAANGATATSVNRLFADLETDFYTMGTSPNGLNINDGVGSTHPEKLAAFVVEKGADVGLAFDGDGDRVIAVDELGNIVDGDKIMYICAKYLAAKKRLKQDTIVTTVMSNLGFHKAVEAIGLKDVITQVGDRYVVEEMRKNDYNFGGEQSGHMVFLDFNTTGDGMLSGIQLLSIVKETGKKLSELAAEVTIYPQKLVNIRVTNKNGAMEVPAIKAVIEEAEKEMNGEGRILVRPSGTEPLLRVMAEAPTDELVNYYVDKIAAVVQAEIGA</sequence>
<accession>A0A679IBZ8</accession>
<feature type="domain" description="Alpha-D-phosphohexomutase alpha/beta/alpha" evidence="13">
    <location>
        <begin position="3"/>
        <end position="136"/>
    </location>
</feature>
<dbReference type="NCBIfam" id="NF008139">
    <property type="entry name" value="PRK10887.1"/>
    <property type="match status" value="1"/>
</dbReference>
<dbReference type="InterPro" id="IPR036900">
    <property type="entry name" value="A-D-PHexomutase_C_sf"/>
</dbReference>
<evidence type="ECO:0000259" key="12">
    <source>
        <dbReference type="Pfam" id="PF00408"/>
    </source>
</evidence>
<protein>
    <recommendedName>
        <fullName evidence="8 9">Phosphoglucosamine mutase</fullName>
        <ecNumber evidence="7 9">5.4.2.10</ecNumber>
    </recommendedName>
</protein>
<dbReference type="AlphaFoldDB" id="A0A679IBZ8"/>
<dbReference type="GO" id="GO:0006048">
    <property type="term" value="P:UDP-N-acetylglucosamine biosynthetic process"/>
    <property type="evidence" value="ECO:0007669"/>
    <property type="project" value="TreeGrafter"/>
</dbReference>
<comment type="function">
    <text evidence="9 11">Catalyzes the conversion of glucosamine-6-phosphate to glucosamine-1-phosphate.</text>
</comment>
<dbReference type="PROSITE" id="PS00710">
    <property type="entry name" value="PGM_PMM"/>
    <property type="match status" value="1"/>
</dbReference>
<dbReference type="FunFam" id="3.40.120.10:FF:000002">
    <property type="entry name" value="Phosphoglucosamine mutase"/>
    <property type="match status" value="1"/>
</dbReference>
<dbReference type="InterPro" id="IPR005846">
    <property type="entry name" value="A-D-PHexomutase_a/b/a-III"/>
</dbReference>
<feature type="binding site" evidence="9">
    <location>
        <position position="243"/>
    </location>
    <ligand>
        <name>Mg(2+)</name>
        <dbReference type="ChEBI" id="CHEBI:18420"/>
    </ligand>
</feature>
<evidence type="ECO:0000256" key="1">
    <source>
        <dbReference type="ARBA" id="ARBA00010231"/>
    </source>
</evidence>
<dbReference type="PRINTS" id="PR00509">
    <property type="entry name" value="PGMPMM"/>
</dbReference>
<feature type="domain" description="Alpha-D-phosphohexomutase alpha/beta/alpha" evidence="15">
    <location>
        <begin position="260"/>
        <end position="368"/>
    </location>
</feature>
<dbReference type="SUPFAM" id="SSF55957">
    <property type="entry name" value="Phosphoglucomutase, C-terminal domain"/>
    <property type="match status" value="1"/>
</dbReference>
<evidence type="ECO:0000256" key="5">
    <source>
        <dbReference type="ARBA" id="ARBA00023235"/>
    </source>
</evidence>
<evidence type="ECO:0000313" key="17">
    <source>
        <dbReference type="Proteomes" id="UP000502998"/>
    </source>
</evidence>
<feature type="binding site" evidence="9">
    <location>
        <position position="245"/>
    </location>
    <ligand>
        <name>Mg(2+)</name>
        <dbReference type="ChEBI" id="CHEBI:18420"/>
    </ligand>
</feature>
<dbReference type="Proteomes" id="UP000502998">
    <property type="component" value="Chromosome"/>
</dbReference>
<dbReference type="PROSITE" id="PS00018">
    <property type="entry name" value="EF_HAND_1"/>
    <property type="match status" value="1"/>
</dbReference>
<feature type="binding site" description="via phosphate group" evidence="9">
    <location>
        <position position="103"/>
    </location>
    <ligand>
        <name>Mg(2+)</name>
        <dbReference type="ChEBI" id="CHEBI:18420"/>
    </ligand>
</feature>
<dbReference type="HAMAP" id="MF_01554_B">
    <property type="entry name" value="GlmM_B"/>
    <property type="match status" value="1"/>
</dbReference>
<keyword evidence="2 9" id="KW-0597">Phosphoprotein</keyword>
<evidence type="ECO:0000259" key="14">
    <source>
        <dbReference type="Pfam" id="PF02879"/>
    </source>
</evidence>
<dbReference type="InterPro" id="IPR006352">
    <property type="entry name" value="GlmM_bact"/>
</dbReference>
<feature type="active site" description="Phosphoserine intermediate" evidence="9">
    <location>
        <position position="103"/>
    </location>
</feature>
<dbReference type="FunFam" id="3.40.120.10:FF:000001">
    <property type="entry name" value="Phosphoglucosamine mutase"/>
    <property type="match status" value="1"/>
</dbReference>
<dbReference type="EC" id="5.4.2.10" evidence="7 9"/>
<comment type="similarity">
    <text evidence="1 9 10">Belongs to the phosphohexose mutase family.</text>
</comment>
<evidence type="ECO:0000256" key="8">
    <source>
        <dbReference type="ARBA" id="ARBA00068193"/>
    </source>
</evidence>
<feature type="domain" description="Alpha-D-phosphohexomutase C-terminal" evidence="12">
    <location>
        <begin position="376"/>
        <end position="442"/>
    </location>
</feature>
<proteinExistence type="inferred from homology"/>
<dbReference type="Gene3D" id="3.40.120.10">
    <property type="entry name" value="Alpha-D-Glucose-1,6-Bisphosphate, subunit A, domain 3"/>
    <property type="match status" value="3"/>
</dbReference>
<dbReference type="RefSeq" id="WP_173103054.1">
    <property type="nucleotide sequence ID" value="NZ_AP022822.1"/>
</dbReference>
<dbReference type="InterPro" id="IPR050060">
    <property type="entry name" value="Phosphoglucosamine_mutase"/>
</dbReference>
<dbReference type="InterPro" id="IPR005845">
    <property type="entry name" value="A-D-PHexomutase_a/b/a-II"/>
</dbReference>
<dbReference type="InterPro" id="IPR018247">
    <property type="entry name" value="EF_Hand_1_Ca_BS"/>
</dbReference>
<evidence type="ECO:0000256" key="2">
    <source>
        <dbReference type="ARBA" id="ARBA00022553"/>
    </source>
</evidence>
<organism evidence="16 17">
    <name type="scientific">Enterococcus saigonensis</name>
    <dbReference type="NCBI Taxonomy" id="1805431"/>
    <lineage>
        <taxon>Bacteria</taxon>
        <taxon>Bacillati</taxon>
        <taxon>Bacillota</taxon>
        <taxon>Bacilli</taxon>
        <taxon>Lactobacillales</taxon>
        <taxon>Enterococcaceae</taxon>
        <taxon>Enterococcus</taxon>
    </lineage>
</organism>
<dbReference type="InterPro" id="IPR005843">
    <property type="entry name" value="A-D-PHexomutase_C"/>
</dbReference>
<dbReference type="InterPro" id="IPR005844">
    <property type="entry name" value="A-D-PHexomutase_a/b/a-I"/>
</dbReference>
<feature type="binding site" evidence="9">
    <location>
        <position position="247"/>
    </location>
    <ligand>
        <name>Mg(2+)</name>
        <dbReference type="ChEBI" id="CHEBI:18420"/>
    </ligand>
</feature>
<dbReference type="GO" id="GO:0008966">
    <property type="term" value="F:phosphoglucosamine mutase activity"/>
    <property type="evidence" value="ECO:0007669"/>
    <property type="project" value="UniProtKB-UniRule"/>
</dbReference>
<comment type="cofactor">
    <cofactor evidence="9">
        <name>Mg(2+)</name>
        <dbReference type="ChEBI" id="CHEBI:18420"/>
    </cofactor>
    <text evidence="9">Binds 1 Mg(2+) ion per subunit.</text>
</comment>
<dbReference type="CDD" id="cd05802">
    <property type="entry name" value="GlmM"/>
    <property type="match status" value="1"/>
</dbReference>
<evidence type="ECO:0000256" key="6">
    <source>
        <dbReference type="ARBA" id="ARBA00050364"/>
    </source>
</evidence>
<evidence type="ECO:0000259" key="13">
    <source>
        <dbReference type="Pfam" id="PF02878"/>
    </source>
</evidence>
<dbReference type="SUPFAM" id="SSF53738">
    <property type="entry name" value="Phosphoglucomutase, first 3 domains"/>
    <property type="match status" value="3"/>
</dbReference>
<keyword evidence="4 9" id="KW-0460">Magnesium</keyword>
<dbReference type="GO" id="GO:0009252">
    <property type="term" value="P:peptidoglycan biosynthetic process"/>
    <property type="evidence" value="ECO:0007669"/>
    <property type="project" value="TreeGrafter"/>
</dbReference>
<evidence type="ECO:0000256" key="9">
    <source>
        <dbReference type="HAMAP-Rule" id="MF_01554"/>
    </source>
</evidence>
<dbReference type="KEGG" id="esg:EsVE80_13430"/>
<comment type="catalytic activity">
    <reaction evidence="6 9 11">
        <text>alpha-D-glucosamine 1-phosphate = D-glucosamine 6-phosphate</text>
        <dbReference type="Rhea" id="RHEA:23424"/>
        <dbReference type="ChEBI" id="CHEBI:58516"/>
        <dbReference type="ChEBI" id="CHEBI:58725"/>
        <dbReference type="EC" id="5.4.2.10"/>
    </reaction>
</comment>
<dbReference type="GO" id="GO:0000287">
    <property type="term" value="F:magnesium ion binding"/>
    <property type="evidence" value="ECO:0007669"/>
    <property type="project" value="UniProtKB-UniRule"/>
</dbReference>
<evidence type="ECO:0000256" key="7">
    <source>
        <dbReference type="ARBA" id="ARBA00066330"/>
    </source>
</evidence>
<keyword evidence="3 9" id="KW-0479">Metal-binding</keyword>
<keyword evidence="17" id="KW-1185">Reference proteome</keyword>
<dbReference type="InterPro" id="IPR016055">
    <property type="entry name" value="A-D-PHexomutase_a/b/a-I/II/III"/>
</dbReference>
<feature type="domain" description="Alpha-D-phosphohexomutase alpha/beta/alpha" evidence="14">
    <location>
        <begin position="162"/>
        <end position="256"/>
    </location>
</feature>
<dbReference type="GO" id="GO:0005829">
    <property type="term" value="C:cytosol"/>
    <property type="evidence" value="ECO:0007669"/>
    <property type="project" value="TreeGrafter"/>
</dbReference>
<dbReference type="Pfam" id="PF02880">
    <property type="entry name" value="PGM_PMM_III"/>
    <property type="match status" value="1"/>
</dbReference>
<comment type="PTM">
    <text evidence="9">Activated by phosphorylation.</text>
</comment>
<dbReference type="InterPro" id="IPR016066">
    <property type="entry name" value="A-D-PHexomutase_CS"/>
</dbReference>
<evidence type="ECO:0000256" key="11">
    <source>
        <dbReference type="RuleBase" id="RU004327"/>
    </source>
</evidence>
<dbReference type="PANTHER" id="PTHR42946:SF1">
    <property type="entry name" value="PHOSPHOGLUCOMUTASE (ALPHA-D-GLUCOSE-1,6-BISPHOSPHATE-DEPENDENT)"/>
    <property type="match status" value="1"/>
</dbReference>
<dbReference type="InterPro" id="IPR005841">
    <property type="entry name" value="Alpha-D-phosphohexomutase_SF"/>
</dbReference>
<dbReference type="GO" id="GO:0005975">
    <property type="term" value="P:carbohydrate metabolic process"/>
    <property type="evidence" value="ECO:0007669"/>
    <property type="project" value="InterPro"/>
</dbReference>
<dbReference type="NCBIfam" id="TIGR01455">
    <property type="entry name" value="glmM"/>
    <property type="match status" value="1"/>
</dbReference>
<dbReference type="Pfam" id="PF00408">
    <property type="entry name" value="PGM_PMM_IV"/>
    <property type="match status" value="1"/>
</dbReference>
<gene>
    <name evidence="9 16" type="primary">glmM</name>
    <name evidence="16" type="ORF">EsVE80_13430</name>
</gene>
<evidence type="ECO:0000256" key="3">
    <source>
        <dbReference type="ARBA" id="ARBA00022723"/>
    </source>
</evidence>
<reference evidence="16 17" key="1">
    <citation type="submission" date="2020-02" db="EMBL/GenBank/DDBJ databases">
        <title>Characterization of vanA genotype vancomycin-resistant Enterococcus saigonensis VE80.</title>
        <authorList>
            <person name="Harada T."/>
            <person name="Motooka D."/>
            <person name="Nakamura S."/>
            <person name="Yamamoto Y."/>
            <person name="Kawahara R."/>
            <person name="Kawatsu K."/>
        </authorList>
    </citation>
    <scope>NUCLEOTIDE SEQUENCE [LARGE SCALE GENOMIC DNA]</scope>
    <source>
        <strain evidence="16 17">VE80</strain>
    </source>
</reference>
<evidence type="ECO:0000313" key="16">
    <source>
        <dbReference type="EMBL" id="BCA85820.1"/>
    </source>
</evidence>
<dbReference type="GO" id="GO:0004615">
    <property type="term" value="F:phosphomannomutase activity"/>
    <property type="evidence" value="ECO:0007669"/>
    <property type="project" value="TreeGrafter"/>
</dbReference>
<dbReference type="Pfam" id="PF02879">
    <property type="entry name" value="PGM_PMM_II"/>
    <property type="match status" value="1"/>
</dbReference>
<dbReference type="Gene3D" id="3.30.310.50">
    <property type="entry name" value="Alpha-D-phosphohexomutase, C-terminal domain"/>
    <property type="match status" value="1"/>
</dbReference>
<evidence type="ECO:0000256" key="10">
    <source>
        <dbReference type="RuleBase" id="RU004326"/>
    </source>
</evidence>
<dbReference type="PANTHER" id="PTHR42946">
    <property type="entry name" value="PHOSPHOHEXOSE MUTASE"/>
    <property type="match status" value="1"/>
</dbReference>
<dbReference type="Pfam" id="PF02878">
    <property type="entry name" value="PGM_PMM_I"/>
    <property type="match status" value="1"/>
</dbReference>
<keyword evidence="5 9" id="KW-0413">Isomerase</keyword>
<dbReference type="FunFam" id="3.30.310.50:FF:000001">
    <property type="entry name" value="Phosphoglucosamine mutase"/>
    <property type="match status" value="1"/>
</dbReference>
<evidence type="ECO:0000256" key="4">
    <source>
        <dbReference type="ARBA" id="ARBA00022842"/>
    </source>
</evidence>
<evidence type="ECO:0000259" key="15">
    <source>
        <dbReference type="Pfam" id="PF02880"/>
    </source>
</evidence>
<name>A0A679IBZ8_9ENTE</name>